<feature type="transmembrane region" description="Helical" evidence="6">
    <location>
        <begin position="220"/>
        <end position="238"/>
    </location>
</feature>
<evidence type="ECO:0000313" key="7">
    <source>
        <dbReference type="EMBL" id="KAK7947036.1"/>
    </source>
</evidence>
<evidence type="ECO:0000256" key="6">
    <source>
        <dbReference type="SAM" id="Phobius"/>
    </source>
</evidence>
<dbReference type="PANTHER" id="PTHR47685:SF1">
    <property type="entry name" value="MAGNESIUM TRANSPORT PROTEIN CORA"/>
    <property type="match status" value="1"/>
</dbReference>
<evidence type="ECO:0000256" key="3">
    <source>
        <dbReference type="ARBA" id="ARBA00022989"/>
    </source>
</evidence>
<keyword evidence="3 6" id="KW-1133">Transmembrane helix</keyword>
<accession>A0ABR1Q5D0</accession>
<organism evidence="7 8">
    <name type="scientific">Apiospora aurea</name>
    <dbReference type="NCBI Taxonomy" id="335848"/>
    <lineage>
        <taxon>Eukaryota</taxon>
        <taxon>Fungi</taxon>
        <taxon>Dikarya</taxon>
        <taxon>Ascomycota</taxon>
        <taxon>Pezizomycotina</taxon>
        <taxon>Sordariomycetes</taxon>
        <taxon>Xylariomycetidae</taxon>
        <taxon>Amphisphaeriales</taxon>
        <taxon>Apiosporaceae</taxon>
        <taxon>Apiospora</taxon>
    </lineage>
</organism>
<reference evidence="7 8" key="1">
    <citation type="submission" date="2023-01" db="EMBL/GenBank/DDBJ databases">
        <title>Analysis of 21 Apiospora genomes using comparative genomics revels a genus with tremendous synthesis potential of carbohydrate active enzymes and secondary metabolites.</title>
        <authorList>
            <person name="Sorensen T."/>
        </authorList>
    </citation>
    <scope>NUCLEOTIDE SEQUENCE [LARGE SCALE GENOMIC DNA]</scope>
    <source>
        <strain evidence="7 8">CBS 24483</strain>
    </source>
</reference>
<feature type="region of interest" description="Disordered" evidence="5">
    <location>
        <begin position="76"/>
        <end position="102"/>
    </location>
</feature>
<name>A0ABR1Q5D0_9PEZI</name>
<dbReference type="PANTHER" id="PTHR47685">
    <property type="entry name" value="MAGNESIUM TRANSPORT PROTEIN CORA"/>
    <property type="match status" value="1"/>
</dbReference>
<dbReference type="InterPro" id="IPR050829">
    <property type="entry name" value="CorA_MIT"/>
</dbReference>
<dbReference type="Gene3D" id="1.20.58.340">
    <property type="entry name" value="Magnesium transport protein CorA, transmembrane region"/>
    <property type="match status" value="1"/>
</dbReference>
<dbReference type="SUPFAM" id="SSF144083">
    <property type="entry name" value="Magnesium transport protein CorA, transmembrane region"/>
    <property type="match status" value="1"/>
</dbReference>
<keyword evidence="4 6" id="KW-0472">Membrane</keyword>
<feature type="transmembrane region" description="Helical" evidence="6">
    <location>
        <begin position="178"/>
        <end position="200"/>
    </location>
</feature>
<protein>
    <submittedName>
        <fullName evidence="7">CorA-like Mg2+ transporter protein</fullName>
    </submittedName>
</protein>
<comment type="subcellular location">
    <subcellularLocation>
        <location evidence="1">Membrane</location>
        <topology evidence="1">Multi-pass membrane protein</topology>
    </subcellularLocation>
</comment>
<evidence type="ECO:0000256" key="1">
    <source>
        <dbReference type="ARBA" id="ARBA00004141"/>
    </source>
</evidence>
<dbReference type="RefSeq" id="XP_066697070.1">
    <property type="nucleotide sequence ID" value="XM_066847579.1"/>
</dbReference>
<keyword evidence="8" id="KW-1185">Reference proteome</keyword>
<evidence type="ECO:0000256" key="4">
    <source>
        <dbReference type="ARBA" id="ARBA00023136"/>
    </source>
</evidence>
<sequence length="259" mass="29126">MLPKAIGTKYLDINPEGALPKEAQDIAEELKIMKRIYNEQLKVVKDFKRHLAHPRGRRTDKADSVGRLQKLLQGLIGSRDKQEEGEGEEEEDDGTDTPKRKHGQYTAQIADETLHEAEGVLELARSSRRAEIVELEQSALHTCRQLEGFLTLKQQQASIVEAKAALERAGESVKQGRAIMAFTIITIFFLPLGSFAAFFGMNNDDINEAKWMRLNDQIKWMFSLSTVVIVLSTSIAFYPSMRPFLIPIVKPSLAVCDIL</sequence>
<gene>
    <name evidence="7" type="ORF">PG986_011357</name>
</gene>
<dbReference type="GeneID" id="92080641"/>
<evidence type="ECO:0000313" key="8">
    <source>
        <dbReference type="Proteomes" id="UP001391051"/>
    </source>
</evidence>
<evidence type="ECO:0000256" key="2">
    <source>
        <dbReference type="ARBA" id="ARBA00022692"/>
    </source>
</evidence>
<dbReference type="InterPro" id="IPR045863">
    <property type="entry name" value="CorA_TM1_TM2"/>
</dbReference>
<dbReference type="Proteomes" id="UP001391051">
    <property type="component" value="Unassembled WGS sequence"/>
</dbReference>
<evidence type="ECO:0000256" key="5">
    <source>
        <dbReference type="SAM" id="MobiDB-lite"/>
    </source>
</evidence>
<comment type="caution">
    <text evidence="7">The sequence shown here is derived from an EMBL/GenBank/DDBJ whole genome shotgun (WGS) entry which is preliminary data.</text>
</comment>
<feature type="compositionally biased region" description="Acidic residues" evidence="5">
    <location>
        <begin position="85"/>
        <end position="95"/>
    </location>
</feature>
<dbReference type="EMBL" id="JAQQWE010000007">
    <property type="protein sequence ID" value="KAK7947036.1"/>
    <property type="molecule type" value="Genomic_DNA"/>
</dbReference>
<keyword evidence="2 6" id="KW-0812">Transmembrane</keyword>
<proteinExistence type="predicted"/>